<comment type="caution">
    <text evidence="22">The sequence shown here is derived from an EMBL/GenBank/DDBJ whole genome shotgun (WGS) entry which is preliminary data.</text>
</comment>
<keyword evidence="23" id="KW-1185">Reference proteome</keyword>
<comment type="catalytic activity">
    <reaction evidence="17">
        <text>L-seryl-[protein] + ATP = O-phospho-L-seryl-[protein] + ADP + H(+)</text>
        <dbReference type="Rhea" id="RHEA:17989"/>
        <dbReference type="Rhea" id="RHEA-COMP:9863"/>
        <dbReference type="Rhea" id="RHEA-COMP:11604"/>
        <dbReference type="ChEBI" id="CHEBI:15378"/>
        <dbReference type="ChEBI" id="CHEBI:29999"/>
        <dbReference type="ChEBI" id="CHEBI:30616"/>
        <dbReference type="ChEBI" id="CHEBI:83421"/>
        <dbReference type="ChEBI" id="CHEBI:456216"/>
        <dbReference type="EC" id="2.7.11.1"/>
    </reaction>
</comment>
<keyword evidence="13 19" id="KW-1133">Transmembrane helix</keyword>
<keyword evidence="4" id="KW-0597">Phosphoprotein</keyword>
<evidence type="ECO:0000256" key="16">
    <source>
        <dbReference type="ARBA" id="ARBA00047899"/>
    </source>
</evidence>
<accession>A0AAE1JF61</accession>
<dbReference type="InterPro" id="IPR001245">
    <property type="entry name" value="Ser-Thr/Tyr_kinase_cat_dom"/>
</dbReference>
<dbReference type="PROSITE" id="PS50011">
    <property type="entry name" value="PROTEIN_KINASE_DOM"/>
    <property type="match status" value="1"/>
</dbReference>
<feature type="signal peptide" evidence="20">
    <location>
        <begin position="1"/>
        <end position="25"/>
    </location>
</feature>
<evidence type="ECO:0000256" key="9">
    <source>
        <dbReference type="ARBA" id="ARBA00022737"/>
    </source>
</evidence>
<evidence type="ECO:0000313" key="22">
    <source>
        <dbReference type="EMBL" id="KAK4269250.1"/>
    </source>
</evidence>
<dbReference type="FunFam" id="3.30.200.20:FF:000394">
    <property type="entry name" value="Leucine-rich repeat receptor-like protein kinase"/>
    <property type="match status" value="1"/>
</dbReference>
<keyword evidence="14 19" id="KW-0472">Membrane</keyword>
<dbReference type="AlphaFoldDB" id="A0AAE1JF61"/>
<keyword evidence="3" id="KW-0723">Serine/threonine-protein kinase</keyword>
<evidence type="ECO:0000256" key="18">
    <source>
        <dbReference type="PROSITE-ProRule" id="PRU10141"/>
    </source>
</evidence>
<dbReference type="EC" id="2.7.11.1" evidence="2"/>
<feature type="domain" description="Protein kinase" evidence="21">
    <location>
        <begin position="578"/>
        <end position="851"/>
    </location>
</feature>
<dbReference type="FunFam" id="1.10.510.10:FF:000146">
    <property type="entry name" value="LRR receptor-like serine/threonine-protein kinase IOS1"/>
    <property type="match status" value="1"/>
</dbReference>
<evidence type="ECO:0000256" key="12">
    <source>
        <dbReference type="ARBA" id="ARBA00022840"/>
    </source>
</evidence>
<dbReference type="Gene3D" id="1.10.510.10">
    <property type="entry name" value="Transferase(Phosphotransferase) domain 1"/>
    <property type="match status" value="1"/>
</dbReference>
<evidence type="ECO:0000256" key="19">
    <source>
        <dbReference type="SAM" id="Phobius"/>
    </source>
</evidence>
<comment type="subcellular location">
    <subcellularLocation>
        <location evidence="1">Membrane</location>
        <topology evidence="1">Single-pass membrane protein</topology>
    </subcellularLocation>
</comment>
<evidence type="ECO:0000256" key="5">
    <source>
        <dbReference type="ARBA" id="ARBA00022614"/>
    </source>
</evidence>
<keyword evidence="9" id="KW-0677">Repeat</keyword>
<dbReference type="Gene3D" id="3.80.10.10">
    <property type="entry name" value="Ribonuclease Inhibitor"/>
    <property type="match status" value="1"/>
</dbReference>
<evidence type="ECO:0000256" key="10">
    <source>
        <dbReference type="ARBA" id="ARBA00022741"/>
    </source>
</evidence>
<dbReference type="PROSITE" id="PS00107">
    <property type="entry name" value="PROTEIN_KINASE_ATP"/>
    <property type="match status" value="1"/>
</dbReference>
<keyword evidence="7 19" id="KW-0812">Transmembrane</keyword>
<evidence type="ECO:0000259" key="21">
    <source>
        <dbReference type="PROSITE" id="PS50011"/>
    </source>
</evidence>
<dbReference type="InterPro" id="IPR001611">
    <property type="entry name" value="Leu-rich_rpt"/>
</dbReference>
<evidence type="ECO:0000256" key="14">
    <source>
        <dbReference type="ARBA" id="ARBA00023136"/>
    </source>
</evidence>
<comment type="catalytic activity">
    <reaction evidence="16">
        <text>L-threonyl-[protein] + ATP = O-phospho-L-threonyl-[protein] + ADP + H(+)</text>
        <dbReference type="Rhea" id="RHEA:46608"/>
        <dbReference type="Rhea" id="RHEA-COMP:11060"/>
        <dbReference type="Rhea" id="RHEA-COMP:11605"/>
        <dbReference type="ChEBI" id="CHEBI:15378"/>
        <dbReference type="ChEBI" id="CHEBI:30013"/>
        <dbReference type="ChEBI" id="CHEBI:30616"/>
        <dbReference type="ChEBI" id="CHEBI:61977"/>
        <dbReference type="ChEBI" id="CHEBI:456216"/>
        <dbReference type="EC" id="2.7.11.1"/>
    </reaction>
</comment>
<dbReference type="InterPro" id="IPR011009">
    <property type="entry name" value="Kinase-like_dom_sf"/>
</dbReference>
<keyword evidence="10 18" id="KW-0547">Nucleotide-binding</keyword>
<dbReference type="Pfam" id="PF00560">
    <property type="entry name" value="LRR_1"/>
    <property type="match status" value="2"/>
</dbReference>
<evidence type="ECO:0000256" key="11">
    <source>
        <dbReference type="ARBA" id="ARBA00022777"/>
    </source>
</evidence>
<feature type="transmembrane region" description="Helical" evidence="19">
    <location>
        <begin position="511"/>
        <end position="536"/>
    </location>
</feature>
<feature type="binding site" evidence="18">
    <location>
        <position position="605"/>
    </location>
    <ligand>
        <name>ATP</name>
        <dbReference type="ChEBI" id="CHEBI:30616"/>
    </ligand>
</feature>
<dbReference type="PANTHER" id="PTHR45631:SF202">
    <property type="entry name" value="SENESCENCE-INDUCED RECEPTOR-LIKE SERINE_THREONINE-PROTEIN KINASE"/>
    <property type="match status" value="1"/>
</dbReference>
<evidence type="ECO:0000256" key="13">
    <source>
        <dbReference type="ARBA" id="ARBA00022989"/>
    </source>
</evidence>
<proteinExistence type="predicted"/>
<keyword evidence="6" id="KW-0808">Transferase</keyword>
<dbReference type="GO" id="GO:0005524">
    <property type="term" value="F:ATP binding"/>
    <property type="evidence" value="ECO:0007669"/>
    <property type="project" value="UniProtKB-UniRule"/>
</dbReference>
<dbReference type="InterPro" id="IPR024788">
    <property type="entry name" value="Malectin-like_Carb-bd_dom"/>
</dbReference>
<evidence type="ECO:0000256" key="8">
    <source>
        <dbReference type="ARBA" id="ARBA00022729"/>
    </source>
</evidence>
<dbReference type="GO" id="GO:0016020">
    <property type="term" value="C:membrane"/>
    <property type="evidence" value="ECO:0007669"/>
    <property type="project" value="UniProtKB-SubCell"/>
</dbReference>
<evidence type="ECO:0000313" key="23">
    <source>
        <dbReference type="Proteomes" id="UP001293593"/>
    </source>
</evidence>
<keyword evidence="8 20" id="KW-0732">Signal</keyword>
<evidence type="ECO:0000256" key="4">
    <source>
        <dbReference type="ARBA" id="ARBA00022553"/>
    </source>
</evidence>
<sequence length="886" mass="98178">MGMSKSFFCFSFLVGCLVFAVLVQSQDQSGFISIDCGAPAKSAYTEETTGIQYISDEKFINSGVGNSITSELQNKYKRQVWTLRSFPQGTRNCYRINITSGSKYLIRANFVYGNYDGPNRLPKFDLHLGPNLWQTVKITNPSGEVDPEIIHVPSLDHIQICLVDTGSGTPFISAIDLRTLMNDTYVTQFGSLSLHSRLDLGSTSKKTYRYSDDDYDRSWSAPAYNPNWAQINASISSDSLAQNVYKPAAIVMSTAATPVNEIAPMEVSWAPENASDQFYVYMHFAELRVLEKNQTRSFDITVNGDLFYADVVPKYRSTNTVFSKKATSGEKISFLLQRTHKSTLPPILNAIEVYTIKDFSQSETEQGDVDAITTIKFSFGVTRNWQGDPCGPLNYIWEGLNCTYNGQNSPRITALNLSSSGLTGQIDPSITKLTMLEKLDLSNNSLNGPVPDFLSQLQNLKILNLQNNNFIGALPTDLVEKSKKGSLLLSVGQNPYLCESPPCNKKKKNNIIIPVVASVGGVLILVVATATLFLTLKRRKPRGPLETSQRVEKIEEKDTSLQVINRQYSYSDVLNMTNNFNTILGKGGFGTVYLGYIEETPVAVKMLSLSSAQGYQQFQAEVKLLMRVHHKNLTSLTGYCNEETNMGLIYEYMAKGNLQDYLSGNGSRSKFLTWEDRLWIALDAAQGLEYLHNGCKPPIIHRDVKSSNILLNENFRAKVADFGLSKIIPTDDGTHVSTVVVGTPGYIDPEYSITNRLTEKSDVFSFGAVLFEIITSLPVILRTHEKIHISDWVNSLVAKGNIRAIVDPRLNGDFDSSSAWRAVEMATTCVSSNPNGRPTMSEVVNELKECLAIEVARTKNNGADTGEAVELVSLNMTSTEYSPLAR</sequence>
<dbReference type="Proteomes" id="UP001293593">
    <property type="component" value="Unassembled WGS sequence"/>
</dbReference>
<keyword evidence="11" id="KW-0418">Kinase</keyword>
<dbReference type="InterPro" id="IPR000719">
    <property type="entry name" value="Prot_kinase_dom"/>
</dbReference>
<reference evidence="22" key="1">
    <citation type="submission" date="2023-10" db="EMBL/GenBank/DDBJ databases">
        <title>Chromosome-level genome of the transformable northern wattle, Acacia crassicarpa.</title>
        <authorList>
            <person name="Massaro I."/>
            <person name="Sinha N.R."/>
            <person name="Poethig S."/>
            <person name="Leichty A.R."/>
        </authorList>
    </citation>
    <scope>NUCLEOTIDE SEQUENCE</scope>
    <source>
        <strain evidence="22">Acra3RX</strain>
        <tissue evidence="22">Leaf</tissue>
    </source>
</reference>
<organism evidence="22 23">
    <name type="scientific">Acacia crassicarpa</name>
    <name type="common">northern wattle</name>
    <dbReference type="NCBI Taxonomy" id="499986"/>
    <lineage>
        <taxon>Eukaryota</taxon>
        <taxon>Viridiplantae</taxon>
        <taxon>Streptophyta</taxon>
        <taxon>Embryophyta</taxon>
        <taxon>Tracheophyta</taxon>
        <taxon>Spermatophyta</taxon>
        <taxon>Magnoliopsida</taxon>
        <taxon>eudicotyledons</taxon>
        <taxon>Gunneridae</taxon>
        <taxon>Pentapetalae</taxon>
        <taxon>rosids</taxon>
        <taxon>fabids</taxon>
        <taxon>Fabales</taxon>
        <taxon>Fabaceae</taxon>
        <taxon>Caesalpinioideae</taxon>
        <taxon>mimosoid clade</taxon>
        <taxon>Acacieae</taxon>
        <taxon>Acacia</taxon>
    </lineage>
</organism>
<dbReference type="Pfam" id="PF12819">
    <property type="entry name" value="Malectin_like"/>
    <property type="match status" value="1"/>
</dbReference>
<dbReference type="PANTHER" id="PTHR45631">
    <property type="entry name" value="OS07G0107800 PROTEIN-RELATED"/>
    <property type="match status" value="1"/>
</dbReference>
<dbReference type="CDD" id="cd14066">
    <property type="entry name" value="STKc_IRAK"/>
    <property type="match status" value="1"/>
</dbReference>
<dbReference type="SUPFAM" id="SSF52058">
    <property type="entry name" value="L domain-like"/>
    <property type="match status" value="1"/>
</dbReference>
<evidence type="ECO:0000256" key="2">
    <source>
        <dbReference type="ARBA" id="ARBA00012513"/>
    </source>
</evidence>
<dbReference type="PROSITE" id="PS00108">
    <property type="entry name" value="PROTEIN_KINASE_ST"/>
    <property type="match status" value="1"/>
</dbReference>
<dbReference type="Pfam" id="PF07714">
    <property type="entry name" value="PK_Tyr_Ser-Thr"/>
    <property type="match status" value="1"/>
</dbReference>
<evidence type="ECO:0000256" key="17">
    <source>
        <dbReference type="ARBA" id="ARBA00048679"/>
    </source>
</evidence>
<dbReference type="EMBL" id="JAWXYG010000006">
    <property type="protein sequence ID" value="KAK4269250.1"/>
    <property type="molecule type" value="Genomic_DNA"/>
</dbReference>
<gene>
    <name evidence="22" type="ORF">QN277_022435</name>
</gene>
<evidence type="ECO:0000256" key="1">
    <source>
        <dbReference type="ARBA" id="ARBA00004167"/>
    </source>
</evidence>
<dbReference type="GO" id="GO:0004674">
    <property type="term" value="F:protein serine/threonine kinase activity"/>
    <property type="evidence" value="ECO:0007669"/>
    <property type="project" value="UniProtKB-KW"/>
</dbReference>
<dbReference type="Gene3D" id="2.60.120.430">
    <property type="entry name" value="Galactose-binding lectin"/>
    <property type="match status" value="1"/>
</dbReference>
<dbReference type="SMART" id="SM00220">
    <property type="entry name" value="S_TKc"/>
    <property type="match status" value="1"/>
</dbReference>
<protein>
    <recommendedName>
        <fullName evidence="2">non-specific serine/threonine protein kinase</fullName>
        <ecNumber evidence="2">2.7.11.1</ecNumber>
    </recommendedName>
</protein>
<keyword evidence="15" id="KW-0675">Receptor</keyword>
<dbReference type="InterPro" id="IPR008271">
    <property type="entry name" value="Ser/Thr_kinase_AS"/>
</dbReference>
<evidence type="ECO:0000256" key="6">
    <source>
        <dbReference type="ARBA" id="ARBA00022679"/>
    </source>
</evidence>
<evidence type="ECO:0000256" key="15">
    <source>
        <dbReference type="ARBA" id="ARBA00023170"/>
    </source>
</evidence>
<dbReference type="InterPro" id="IPR032675">
    <property type="entry name" value="LRR_dom_sf"/>
</dbReference>
<evidence type="ECO:0000256" key="20">
    <source>
        <dbReference type="SAM" id="SignalP"/>
    </source>
</evidence>
<evidence type="ECO:0000256" key="3">
    <source>
        <dbReference type="ARBA" id="ARBA00022527"/>
    </source>
</evidence>
<dbReference type="PROSITE" id="PS51257">
    <property type="entry name" value="PROKAR_LIPOPROTEIN"/>
    <property type="match status" value="1"/>
</dbReference>
<name>A0AAE1JF61_9FABA</name>
<keyword evidence="12 18" id="KW-0067">ATP-binding</keyword>
<keyword evidence="5" id="KW-0433">Leucine-rich repeat</keyword>
<dbReference type="FunFam" id="3.80.10.10:FF:000129">
    <property type="entry name" value="Leucine-rich repeat receptor-like kinase"/>
    <property type="match status" value="1"/>
</dbReference>
<dbReference type="Gene3D" id="3.30.200.20">
    <property type="entry name" value="Phosphorylase Kinase, domain 1"/>
    <property type="match status" value="1"/>
</dbReference>
<feature type="chain" id="PRO_5042040168" description="non-specific serine/threonine protein kinase" evidence="20">
    <location>
        <begin position="26"/>
        <end position="886"/>
    </location>
</feature>
<evidence type="ECO:0000256" key="7">
    <source>
        <dbReference type="ARBA" id="ARBA00022692"/>
    </source>
</evidence>
<dbReference type="InterPro" id="IPR017441">
    <property type="entry name" value="Protein_kinase_ATP_BS"/>
</dbReference>
<dbReference type="SUPFAM" id="SSF56112">
    <property type="entry name" value="Protein kinase-like (PK-like)"/>
    <property type="match status" value="1"/>
</dbReference>